<evidence type="ECO:0000313" key="2">
    <source>
        <dbReference type="EMBL" id="MBX60784.1"/>
    </source>
</evidence>
<organism evidence="2">
    <name type="scientific">Rhizophora mucronata</name>
    <name type="common">Asiatic mangrove</name>
    <dbReference type="NCBI Taxonomy" id="61149"/>
    <lineage>
        <taxon>Eukaryota</taxon>
        <taxon>Viridiplantae</taxon>
        <taxon>Streptophyta</taxon>
        <taxon>Embryophyta</taxon>
        <taxon>Tracheophyta</taxon>
        <taxon>Spermatophyta</taxon>
        <taxon>Magnoliopsida</taxon>
        <taxon>eudicotyledons</taxon>
        <taxon>Gunneridae</taxon>
        <taxon>Pentapetalae</taxon>
        <taxon>rosids</taxon>
        <taxon>fabids</taxon>
        <taxon>Malpighiales</taxon>
        <taxon>Rhizophoraceae</taxon>
        <taxon>Rhizophora</taxon>
    </lineage>
</organism>
<dbReference type="AlphaFoldDB" id="A0A2P2Q1C1"/>
<feature type="compositionally biased region" description="Polar residues" evidence="1">
    <location>
        <begin position="1"/>
        <end position="19"/>
    </location>
</feature>
<sequence length="28" mass="3341">MAMQQKKQQVASQWTSCGHRSQRNHQKQ</sequence>
<reference evidence="2" key="1">
    <citation type="submission" date="2018-02" db="EMBL/GenBank/DDBJ databases">
        <title>Rhizophora mucronata_Transcriptome.</title>
        <authorList>
            <person name="Meera S.P."/>
            <person name="Sreeshan A."/>
            <person name="Augustine A."/>
        </authorList>
    </citation>
    <scope>NUCLEOTIDE SEQUENCE</scope>
    <source>
        <tissue evidence="2">Leaf</tissue>
    </source>
</reference>
<protein>
    <submittedName>
        <fullName evidence="2">Uncharacterized protein</fullName>
    </submittedName>
</protein>
<accession>A0A2P2Q1C1</accession>
<name>A0A2P2Q1C1_RHIMU</name>
<feature type="region of interest" description="Disordered" evidence="1">
    <location>
        <begin position="1"/>
        <end position="28"/>
    </location>
</feature>
<evidence type="ECO:0000256" key="1">
    <source>
        <dbReference type="SAM" id="MobiDB-lite"/>
    </source>
</evidence>
<dbReference type="EMBL" id="GGEC01080300">
    <property type="protein sequence ID" value="MBX60784.1"/>
    <property type="molecule type" value="Transcribed_RNA"/>
</dbReference>
<proteinExistence type="predicted"/>